<evidence type="ECO:0000256" key="1">
    <source>
        <dbReference type="SAM" id="Phobius"/>
    </source>
</evidence>
<accession>A0A4R6S749</accession>
<organism evidence="3 4">
    <name type="scientific">Leucobacter luti</name>
    <dbReference type="NCBI Taxonomy" id="340320"/>
    <lineage>
        <taxon>Bacteria</taxon>
        <taxon>Bacillati</taxon>
        <taxon>Actinomycetota</taxon>
        <taxon>Actinomycetes</taxon>
        <taxon>Micrococcales</taxon>
        <taxon>Microbacteriaceae</taxon>
        <taxon>Leucobacter</taxon>
    </lineage>
</organism>
<reference evidence="3 4" key="1">
    <citation type="submission" date="2019-03" db="EMBL/GenBank/DDBJ databases">
        <title>Genomic analyses of the natural microbiome of Caenorhabditis elegans.</title>
        <authorList>
            <person name="Samuel B."/>
        </authorList>
    </citation>
    <scope>NUCLEOTIDE SEQUENCE [LARGE SCALE GENOMIC DNA]</scope>
    <source>
        <strain evidence="3 4">JUb18</strain>
    </source>
</reference>
<evidence type="ECO:0000259" key="2">
    <source>
        <dbReference type="Pfam" id="PF02517"/>
    </source>
</evidence>
<evidence type="ECO:0000313" key="3">
    <source>
        <dbReference type="EMBL" id="TDP95630.1"/>
    </source>
</evidence>
<keyword evidence="4" id="KW-1185">Reference proteome</keyword>
<feature type="domain" description="CAAX prenyl protease 2/Lysostaphin resistance protein A-like" evidence="2">
    <location>
        <begin position="144"/>
        <end position="245"/>
    </location>
</feature>
<evidence type="ECO:0000313" key="4">
    <source>
        <dbReference type="Proteomes" id="UP000295601"/>
    </source>
</evidence>
<feature type="transmembrane region" description="Helical" evidence="1">
    <location>
        <begin position="239"/>
        <end position="260"/>
    </location>
</feature>
<keyword evidence="1" id="KW-1133">Transmembrane helix</keyword>
<feature type="transmembrane region" description="Helical" evidence="1">
    <location>
        <begin position="208"/>
        <end position="227"/>
    </location>
</feature>
<feature type="transmembrane region" description="Helical" evidence="1">
    <location>
        <begin position="183"/>
        <end position="202"/>
    </location>
</feature>
<feature type="transmembrane region" description="Helical" evidence="1">
    <location>
        <begin position="145"/>
        <end position="171"/>
    </location>
</feature>
<comment type="caution">
    <text evidence="3">The sequence shown here is derived from an EMBL/GenBank/DDBJ whole genome shotgun (WGS) entry which is preliminary data.</text>
</comment>
<dbReference type="Proteomes" id="UP000295601">
    <property type="component" value="Unassembled WGS sequence"/>
</dbReference>
<feature type="transmembrane region" description="Helical" evidence="1">
    <location>
        <begin position="40"/>
        <end position="58"/>
    </location>
</feature>
<dbReference type="Pfam" id="PF02517">
    <property type="entry name" value="Rce1-like"/>
    <property type="match status" value="1"/>
</dbReference>
<feature type="transmembrane region" description="Helical" evidence="1">
    <location>
        <begin position="70"/>
        <end position="88"/>
    </location>
</feature>
<keyword evidence="1" id="KW-0472">Membrane</keyword>
<keyword evidence="1" id="KW-0812">Transmembrane</keyword>
<gene>
    <name evidence="3" type="ORF">EDF62_0322</name>
</gene>
<dbReference type="GO" id="GO:0004175">
    <property type="term" value="F:endopeptidase activity"/>
    <property type="evidence" value="ECO:0007669"/>
    <property type="project" value="UniProtKB-ARBA"/>
</dbReference>
<dbReference type="RefSeq" id="WP_133615541.1">
    <property type="nucleotide sequence ID" value="NZ_SNYA01000001.1"/>
</dbReference>
<dbReference type="InterPro" id="IPR003675">
    <property type="entry name" value="Rce1/LyrA-like_dom"/>
</dbReference>
<protein>
    <recommendedName>
        <fullName evidence="2">CAAX prenyl protease 2/Lysostaphin resistance protein A-like domain-containing protein</fullName>
    </recommendedName>
</protein>
<dbReference type="AlphaFoldDB" id="A0A4R6S749"/>
<dbReference type="OrthoDB" id="2661755at2"/>
<dbReference type="GO" id="GO:0080120">
    <property type="term" value="P:CAAX-box protein maturation"/>
    <property type="evidence" value="ECO:0007669"/>
    <property type="project" value="UniProtKB-ARBA"/>
</dbReference>
<feature type="transmembrane region" description="Helical" evidence="1">
    <location>
        <begin position="100"/>
        <end position="125"/>
    </location>
</feature>
<proteinExistence type="predicted"/>
<sequence>MTSQNQAHGTQRFGRLIERADGRDFPYYNGSPVQVAAWKWGLIVLACAAGFFTLMFYPATNDFESLVPRILFPAIPLALFILFTGEYWKSLFHKLSGMDYVDMVLFWLLNLVVSLGIGTIVAATAGATPNAVADGVLDGGPAQVVAFYVGTGVQLFGEEIFTILPFLAVMYLCHTKLGMSRNAAVIAAWLITAVWFGAAHLPTYDWNVLQAILVIGAARLVLTLAYIRTKNILVSTGAHILNDWVTFTFMLVAASAAGGAS</sequence>
<dbReference type="EMBL" id="SNYA01000001">
    <property type="protein sequence ID" value="TDP95630.1"/>
    <property type="molecule type" value="Genomic_DNA"/>
</dbReference>
<name>A0A4R6S749_9MICO</name>